<dbReference type="EMBL" id="LRQV01000004">
    <property type="protein sequence ID" value="KXK63572.1"/>
    <property type="molecule type" value="Genomic_DNA"/>
</dbReference>
<name>A0A136PYQ2_9ACTN</name>
<accession>A0A136PYQ2</accession>
<comment type="caution">
    <text evidence="1">The sequence shown here is derived from an EMBL/GenBank/DDBJ whole genome shotgun (WGS) entry which is preliminary data.</text>
</comment>
<dbReference type="Proteomes" id="UP000070620">
    <property type="component" value="Unassembled WGS sequence"/>
</dbReference>
<evidence type="ECO:0000313" key="1">
    <source>
        <dbReference type="EMBL" id="KXK63572.1"/>
    </source>
</evidence>
<keyword evidence="2" id="KW-1185">Reference proteome</keyword>
<dbReference type="AlphaFoldDB" id="A0A136PYQ2"/>
<reference evidence="1 2" key="1">
    <citation type="submission" date="2016-01" db="EMBL/GenBank/DDBJ databases">
        <title>Whole genome sequence and analysis of Micromonospora rosaria DSM 803, which can produce antibacterial substance rosamicin.</title>
        <authorList>
            <person name="Yang H."/>
            <person name="He X."/>
            <person name="Zhu D."/>
        </authorList>
    </citation>
    <scope>NUCLEOTIDE SEQUENCE [LARGE SCALE GENOMIC DNA]</scope>
    <source>
        <strain evidence="1 2">DSM 803</strain>
    </source>
</reference>
<evidence type="ECO:0000313" key="2">
    <source>
        <dbReference type="Proteomes" id="UP000070620"/>
    </source>
</evidence>
<sequence length="140" mass="14553">MLAVTALTLVGCADGIDRGRRDARDAALADAQRYVRDAEVAAISRGDLGDGSVRYLRGRLAEAGAQVLGSGSVPGMAEAGPVVGWVDAALTRSSTNTVWAEGATVTTCVRFEVSWSDRAGARYVYHVKDCPADLSPAATP</sequence>
<protein>
    <submittedName>
        <fullName evidence="1">Uncharacterized protein</fullName>
    </submittedName>
</protein>
<organism evidence="1 2">
    <name type="scientific">Micromonospora rosaria</name>
    <dbReference type="NCBI Taxonomy" id="47874"/>
    <lineage>
        <taxon>Bacteria</taxon>
        <taxon>Bacillati</taxon>
        <taxon>Actinomycetota</taxon>
        <taxon>Actinomycetes</taxon>
        <taxon>Micromonosporales</taxon>
        <taxon>Micromonosporaceae</taxon>
        <taxon>Micromonospora</taxon>
    </lineage>
</organism>
<gene>
    <name evidence="1" type="ORF">AWW66_02125</name>
</gene>
<proteinExistence type="predicted"/>